<dbReference type="EMBL" id="CAJQZC010000001">
    <property type="protein sequence ID" value="CAG4887219.1"/>
    <property type="molecule type" value="Genomic_DNA"/>
</dbReference>
<reference evidence="1" key="1">
    <citation type="submission" date="2021-04" db="EMBL/GenBank/DDBJ databases">
        <authorList>
            <person name="Vanwijnsberghe S."/>
        </authorList>
    </citation>
    <scope>NUCLEOTIDE SEQUENCE</scope>
    <source>
        <strain evidence="1">LMG 31841</strain>
    </source>
</reference>
<evidence type="ECO:0000313" key="2">
    <source>
        <dbReference type="Proteomes" id="UP000789704"/>
    </source>
</evidence>
<proteinExistence type="predicted"/>
<evidence type="ECO:0000313" key="1">
    <source>
        <dbReference type="EMBL" id="CAG4887219.1"/>
    </source>
</evidence>
<gene>
    <name evidence="1" type="ORF">LMG31841_00370</name>
</gene>
<comment type="caution">
    <text evidence="1">The sequence shown here is derived from an EMBL/GenBank/DDBJ whole genome shotgun (WGS) entry which is preliminary data.</text>
</comment>
<organism evidence="1 2">
    <name type="scientific">Paraburkholderia saeva</name>
    <dbReference type="NCBI Taxonomy" id="2777537"/>
    <lineage>
        <taxon>Bacteria</taxon>
        <taxon>Pseudomonadati</taxon>
        <taxon>Pseudomonadota</taxon>
        <taxon>Betaproteobacteria</taxon>
        <taxon>Burkholderiales</taxon>
        <taxon>Burkholderiaceae</taxon>
        <taxon>Paraburkholderia</taxon>
    </lineage>
</organism>
<protein>
    <submittedName>
        <fullName evidence="1">Uncharacterized protein</fullName>
    </submittedName>
</protein>
<keyword evidence="2" id="KW-1185">Reference proteome</keyword>
<dbReference type="Proteomes" id="UP000789704">
    <property type="component" value="Unassembled WGS sequence"/>
</dbReference>
<name>A0A9N8RSY0_9BURK</name>
<accession>A0A9N8RSY0</accession>
<dbReference type="RefSeq" id="WP_228874444.1">
    <property type="nucleotide sequence ID" value="NZ_CAJQYZ010000001.1"/>
</dbReference>
<dbReference type="AlphaFoldDB" id="A0A9N8RSY0"/>
<sequence>MSIHASSSVCDDPIVSLESWSIRESSTGARHFVGFNLAERDGRVSTAIISFDATTRTGVTATGRRYVLVGRAGFDRDAEYVWQWAVRQWRIQKWSDVTAQLVPDWRRPLPVGQCDEVGPTAAGNGASAVSDMADFDRRDVWGTDFMEDADDHAA</sequence>